<reference evidence="4" key="1">
    <citation type="journal article" date="2011" name="Appl. Environ. Microbiol.">
        <title>Genomic potential of Marinobacter aquaeolei, a biogeochemical 'opportunitroph'.</title>
        <authorList>
            <person name="Singer E."/>
            <person name="Webb E.A."/>
            <person name="Nelson W.C."/>
            <person name="Heidelberg J.F."/>
            <person name="Ivanova N."/>
            <person name="Pati A."/>
            <person name="Edwards K.J."/>
        </authorList>
    </citation>
    <scope>NUCLEOTIDE SEQUENCE [LARGE SCALE GENOMIC DNA]</scope>
    <source>
        <strain evidence="4">ATCC 700491 / DSM 11845 / VT8</strain>
    </source>
</reference>
<geneLocation type="plasmid" evidence="3 4">
    <name>pMAQU01</name>
</geneLocation>
<evidence type="ECO:0000313" key="4">
    <source>
        <dbReference type="Proteomes" id="UP000000998"/>
    </source>
</evidence>
<feature type="transmembrane region" description="Helical" evidence="2">
    <location>
        <begin position="58"/>
        <end position="76"/>
    </location>
</feature>
<sequence>MANQRNREAGQDATTAGAFASAAMTDIGRTLGNNVPEHAAKIGAKLNTGSGFDQVRNYHALIGSAFIFFVGGWYGIHALPKDWGGIFMLVFALAGSAIAFGIAVSLAFQFHRYSAVRLRARLWPVTKPDVNAGTTVTGNVLTDAIFVAPIKLALFAILIPLWTIGAALEVLRVISLSAKGNKHVAYRGDEGKYYDRVRKEYAKRYSANGEGAALEYLRLAYSGLLTPIGEEIPPKGWSNGGYKQWLAPMIERHGPVNQYCAGRPGTATTEVDSGGKLPEKYSAI</sequence>
<dbReference type="HOGENOM" id="CLU_979361_0_0_6"/>
<gene>
    <name evidence="3" type="ordered locus">Maqu_4276</name>
</gene>
<name>A1U808_MARN8</name>
<dbReference type="Proteomes" id="UP000000998">
    <property type="component" value="Plasmid pMAQU01"/>
</dbReference>
<keyword evidence="3" id="KW-0614">Plasmid</keyword>
<feature type="transmembrane region" description="Helical" evidence="2">
    <location>
        <begin position="83"/>
        <end position="108"/>
    </location>
</feature>
<evidence type="ECO:0000256" key="2">
    <source>
        <dbReference type="SAM" id="Phobius"/>
    </source>
</evidence>
<dbReference type="AlphaFoldDB" id="A1U808"/>
<dbReference type="KEGG" id="maq:Maqu_4276"/>
<keyword evidence="2" id="KW-0472">Membrane</keyword>
<evidence type="ECO:0000313" key="3">
    <source>
        <dbReference type="EMBL" id="ABM21127.1"/>
    </source>
</evidence>
<feature type="transmembrane region" description="Helical" evidence="2">
    <location>
        <begin position="152"/>
        <end position="174"/>
    </location>
</feature>
<dbReference type="EMBL" id="CP000515">
    <property type="protein sequence ID" value="ABM21127.1"/>
    <property type="molecule type" value="Genomic_DNA"/>
</dbReference>
<feature type="region of interest" description="Disordered" evidence="1">
    <location>
        <begin position="264"/>
        <end position="284"/>
    </location>
</feature>
<keyword evidence="2" id="KW-1133">Transmembrane helix</keyword>
<keyword evidence="2" id="KW-0812">Transmembrane</keyword>
<accession>A1U808</accession>
<organism evidence="3 4">
    <name type="scientific">Marinobacter nauticus (strain ATCC 700491 / DSM 11845 / VT8)</name>
    <name type="common">Marinobacter aquaeolei</name>
    <dbReference type="NCBI Taxonomy" id="351348"/>
    <lineage>
        <taxon>Bacteria</taxon>
        <taxon>Pseudomonadati</taxon>
        <taxon>Pseudomonadota</taxon>
        <taxon>Gammaproteobacteria</taxon>
        <taxon>Pseudomonadales</taxon>
        <taxon>Marinobacteraceae</taxon>
        <taxon>Marinobacter</taxon>
    </lineage>
</organism>
<evidence type="ECO:0000256" key="1">
    <source>
        <dbReference type="SAM" id="MobiDB-lite"/>
    </source>
</evidence>
<dbReference type="OrthoDB" id="6372269at2"/>
<dbReference type="RefSeq" id="WP_011783226.1">
    <property type="nucleotide sequence ID" value="NC_008738.1"/>
</dbReference>
<proteinExistence type="predicted"/>
<protein>
    <submittedName>
        <fullName evidence="3">Uncharacterized protein</fullName>
    </submittedName>
</protein>